<dbReference type="Proteomes" id="UP000017836">
    <property type="component" value="Unassembled WGS sequence"/>
</dbReference>
<keyword evidence="1" id="KW-0732">Signal</keyword>
<dbReference type="Gramene" id="ERN10199">
    <property type="protein sequence ID" value="ERN10199"/>
    <property type="gene ID" value="AMTR_s00171p00030280"/>
</dbReference>
<evidence type="ECO:0000256" key="1">
    <source>
        <dbReference type="SAM" id="SignalP"/>
    </source>
</evidence>
<gene>
    <name evidence="2" type="ORF">AMTR_s00171p00030280</name>
</gene>
<feature type="signal peptide" evidence="1">
    <location>
        <begin position="1"/>
        <end position="25"/>
    </location>
</feature>
<dbReference type="AlphaFoldDB" id="W1PQY7"/>
<dbReference type="HOGENOM" id="CLU_1919923_0_0_1"/>
<organism evidence="2 3">
    <name type="scientific">Amborella trichopoda</name>
    <dbReference type="NCBI Taxonomy" id="13333"/>
    <lineage>
        <taxon>Eukaryota</taxon>
        <taxon>Viridiplantae</taxon>
        <taxon>Streptophyta</taxon>
        <taxon>Embryophyta</taxon>
        <taxon>Tracheophyta</taxon>
        <taxon>Spermatophyta</taxon>
        <taxon>Magnoliopsida</taxon>
        <taxon>Amborellales</taxon>
        <taxon>Amborellaceae</taxon>
        <taxon>Amborella</taxon>
    </lineage>
</organism>
<reference evidence="3" key="1">
    <citation type="journal article" date="2013" name="Science">
        <title>The Amborella genome and the evolution of flowering plants.</title>
        <authorList>
            <consortium name="Amborella Genome Project"/>
        </authorList>
    </citation>
    <scope>NUCLEOTIDE SEQUENCE [LARGE SCALE GENOMIC DNA]</scope>
</reference>
<protein>
    <submittedName>
        <fullName evidence="2">Uncharacterized protein</fullName>
    </submittedName>
</protein>
<keyword evidence="3" id="KW-1185">Reference proteome</keyword>
<dbReference type="PANTHER" id="PTHR34789">
    <property type="entry name" value="EXPRESSED PROTEIN"/>
    <property type="match status" value="1"/>
</dbReference>
<sequence length="132" mass="14576">MNSSWVVGFMVVVAAILWTSTISEARRDKESMVMEHRVLGTTKNGLWGNGGGLSMGMGKGWMSKFMGKSINKGEQFSIKKKVCMNPGPCYKKKLICPKKCRSGARIQKHHIPFPGRTSSSCTFNCNKCVAHC</sequence>
<feature type="chain" id="PRO_5004808415" evidence="1">
    <location>
        <begin position="26"/>
        <end position="132"/>
    </location>
</feature>
<evidence type="ECO:0000313" key="2">
    <source>
        <dbReference type="EMBL" id="ERN10199.1"/>
    </source>
</evidence>
<dbReference type="PANTHER" id="PTHR34789:SF1">
    <property type="entry name" value="EXPRESSED PROTEIN"/>
    <property type="match status" value="1"/>
</dbReference>
<accession>W1PQY7</accession>
<dbReference type="EMBL" id="KI392934">
    <property type="protein sequence ID" value="ERN10199.1"/>
    <property type="molecule type" value="Genomic_DNA"/>
</dbReference>
<proteinExistence type="predicted"/>
<name>W1PQY7_AMBTC</name>
<evidence type="ECO:0000313" key="3">
    <source>
        <dbReference type="Proteomes" id="UP000017836"/>
    </source>
</evidence>